<evidence type="ECO:0000313" key="3">
    <source>
        <dbReference type="Proteomes" id="UP000824128"/>
    </source>
</evidence>
<proteinExistence type="predicted"/>
<comment type="caution">
    <text evidence="2">The sequence shown here is derived from an EMBL/GenBank/DDBJ whole genome shotgun (WGS) entry which is preliminary data.</text>
</comment>
<feature type="region of interest" description="Disordered" evidence="1">
    <location>
        <begin position="1"/>
        <end position="21"/>
    </location>
</feature>
<sequence length="50" mass="5533">MRSVRPDVSFTGLDNVPTSDQLPAMDYPVDWVEANPDLKTKLQEIISSVG</sequence>
<dbReference type="AlphaFoldDB" id="A0A9D1ST29"/>
<dbReference type="EMBL" id="DVNZ01000132">
    <property type="protein sequence ID" value="HIU94315.1"/>
    <property type="molecule type" value="Genomic_DNA"/>
</dbReference>
<accession>A0A9D1ST29</accession>
<protein>
    <submittedName>
        <fullName evidence="2">Uncharacterized protein</fullName>
    </submittedName>
</protein>
<reference evidence="2" key="2">
    <citation type="journal article" date="2021" name="PeerJ">
        <title>Extensive microbial diversity within the chicken gut microbiome revealed by metagenomics and culture.</title>
        <authorList>
            <person name="Gilroy R."/>
            <person name="Ravi A."/>
            <person name="Getino M."/>
            <person name="Pursley I."/>
            <person name="Horton D.L."/>
            <person name="Alikhan N.F."/>
            <person name="Baker D."/>
            <person name="Gharbi K."/>
            <person name="Hall N."/>
            <person name="Watson M."/>
            <person name="Adriaenssens E.M."/>
            <person name="Foster-Nyarko E."/>
            <person name="Jarju S."/>
            <person name="Secka A."/>
            <person name="Antonio M."/>
            <person name="Oren A."/>
            <person name="Chaudhuri R.R."/>
            <person name="La Ragione R."/>
            <person name="Hildebrand F."/>
            <person name="Pallen M.J."/>
        </authorList>
    </citation>
    <scope>NUCLEOTIDE SEQUENCE</scope>
    <source>
        <strain evidence="2">ChiGjej2B2-16831</strain>
    </source>
</reference>
<name>A0A9D1ST29_9FIRM</name>
<evidence type="ECO:0000313" key="2">
    <source>
        <dbReference type="EMBL" id="HIU94315.1"/>
    </source>
</evidence>
<gene>
    <name evidence="2" type="ORF">IAD24_04070</name>
</gene>
<evidence type="ECO:0000256" key="1">
    <source>
        <dbReference type="SAM" id="MobiDB-lite"/>
    </source>
</evidence>
<reference evidence="2" key="1">
    <citation type="submission" date="2020-10" db="EMBL/GenBank/DDBJ databases">
        <authorList>
            <person name="Gilroy R."/>
        </authorList>
    </citation>
    <scope>NUCLEOTIDE SEQUENCE</scope>
    <source>
        <strain evidence="2">ChiGjej2B2-16831</strain>
    </source>
</reference>
<dbReference type="Proteomes" id="UP000824128">
    <property type="component" value="Unassembled WGS sequence"/>
</dbReference>
<organism evidence="2 3">
    <name type="scientific">Candidatus Aphodomorpha intestinavium</name>
    <dbReference type="NCBI Taxonomy" id="2840672"/>
    <lineage>
        <taxon>Bacteria</taxon>
        <taxon>Bacillati</taxon>
        <taxon>Bacillota</taxon>
        <taxon>Clostridia</taxon>
        <taxon>Eubacteriales</taxon>
        <taxon>Candidatus Aphodomorpha</taxon>
    </lineage>
</organism>